<dbReference type="PANTHER" id="PTHR46652">
    <property type="entry name" value="LEUCINE-RICH REPEAT AND IQ DOMAIN-CONTAINING PROTEIN 1-RELATED"/>
    <property type="match status" value="1"/>
</dbReference>
<evidence type="ECO:0000313" key="3">
    <source>
        <dbReference type="Proteomes" id="UP000829291"/>
    </source>
</evidence>
<dbReference type="InterPro" id="IPR032675">
    <property type="entry name" value="LRR_dom_sf"/>
</dbReference>
<sequence>MLTAFSPYYNTRREVYTIVINVPFAKYSVRVEKQDNYHRMHLGFNENTCRCLSIVNPEHAKPVFAVEYEYIFENGSEKDISKKPRSQVTQSNPSNTWPNLDFENLPKCLSLTELEVYELQIIDLCGRGINKLGAMIDLPNLRELNLSYNKLTAMPDSSMLKHVRKLDVSFNEIQSFEMDTCLPLLESLNAAWNNISGFIESLESLKTITPNLIMLNVKHNPFKDVIKTEATSSLAQAAMPSLKCFNGEIFCHTLHAEYANQHPWIIDHFEMADLDKSRAIKNNLARVISEPNKRLTSPLLINDTQLENVQYANLVDNQLSSVEFIAEFQQLKEIYLANNLLTKILLHKCANNLTKLSLCCNFVVKMDGIIQENLPVLKYLDLSNNLITSLISMGVFHTLTEFYCSHNNISTLSEVCNLKNWTGLKIVDISSNPIDSTGLCKKFIIFHISKVEVR</sequence>
<dbReference type="SMART" id="SM00369">
    <property type="entry name" value="LRR_TYP"/>
    <property type="match status" value="2"/>
</dbReference>
<keyword evidence="1" id="KW-0433">Leucine-rich repeat</keyword>
<dbReference type="InterPro" id="IPR003591">
    <property type="entry name" value="Leu-rich_rpt_typical-subtyp"/>
</dbReference>
<protein>
    <submittedName>
        <fullName evidence="4">Leucine-rich repeat-containing protein 9-like</fullName>
    </submittedName>
</protein>
<dbReference type="InterPro" id="IPR001611">
    <property type="entry name" value="Leu-rich_rpt"/>
</dbReference>
<dbReference type="PROSITE" id="PS51450">
    <property type="entry name" value="LRR"/>
    <property type="match status" value="2"/>
</dbReference>
<keyword evidence="3" id="KW-1185">Reference proteome</keyword>
<accession>A0ABM3FU60</accession>
<evidence type="ECO:0000256" key="1">
    <source>
        <dbReference type="ARBA" id="ARBA00022614"/>
    </source>
</evidence>
<organism evidence="3 4">
    <name type="scientific">Neodiprion lecontei</name>
    <name type="common">Redheaded pine sawfly</name>
    <dbReference type="NCBI Taxonomy" id="441921"/>
    <lineage>
        <taxon>Eukaryota</taxon>
        <taxon>Metazoa</taxon>
        <taxon>Ecdysozoa</taxon>
        <taxon>Arthropoda</taxon>
        <taxon>Hexapoda</taxon>
        <taxon>Insecta</taxon>
        <taxon>Pterygota</taxon>
        <taxon>Neoptera</taxon>
        <taxon>Endopterygota</taxon>
        <taxon>Hymenoptera</taxon>
        <taxon>Tenthredinoidea</taxon>
        <taxon>Diprionidae</taxon>
        <taxon>Diprioninae</taxon>
        <taxon>Neodiprion</taxon>
    </lineage>
</organism>
<name>A0ABM3FU60_NEOLC</name>
<evidence type="ECO:0000256" key="2">
    <source>
        <dbReference type="ARBA" id="ARBA00022737"/>
    </source>
</evidence>
<reference evidence="4" key="1">
    <citation type="submission" date="2025-08" db="UniProtKB">
        <authorList>
            <consortium name="RefSeq"/>
        </authorList>
    </citation>
    <scope>IDENTIFICATION</scope>
    <source>
        <tissue evidence="4">Thorax and Abdomen</tissue>
    </source>
</reference>
<dbReference type="GeneID" id="107226088"/>
<dbReference type="PANTHER" id="PTHR46652:SF8">
    <property type="entry name" value="LEUCINE RICH REPEAT CONTAINING 23"/>
    <property type="match status" value="1"/>
</dbReference>
<dbReference type="SUPFAM" id="SSF52058">
    <property type="entry name" value="L domain-like"/>
    <property type="match status" value="1"/>
</dbReference>
<dbReference type="Gene3D" id="3.80.10.10">
    <property type="entry name" value="Ribonuclease Inhibitor"/>
    <property type="match status" value="2"/>
</dbReference>
<proteinExistence type="predicted"/>
<evidence type="ECO:0000313" key="4">
    <source>
        <dbReference type="RefSeq" id="XP_046591569.1"/>
    </source>
</evidence>
<dbReference type="RefSeq" id="XP_046591569.1">
    <property type="nucleotide sequence ID" value="XM_046735613.1"/>
</dbReference>
<keyword evidence="2" id="KW-0677">Repeat</keyword>
<dbReference type="InterPro" id="IPR050836">
    <property type="entry name" value="SDS22/Internalin_LRR"/>
</dbReference>
<gene>
    <name evidence="4" type="primary">LOC107226088</name>
</gene>
<dbReference type="Pfam" id="PF13855">
    <property type="entry name" value="LRR_8"/>
    <property type="match status" value="2"/>
</dbReference>
<dbReference type="Proteomes" id="UP000829291">
    <property type="component" value="Chromosome 3"/>
</dbReference>